<proteinExistence type="predicted"/>
<comment type="caution">
    <text evidence="2">The sequence shown here is derived from an EMBL/GenBank/DDBJ whole genome shotgun (WGS) entry which is preliminary data.</text>
</comment>
<evidence type="ECO:0000259" key="1">
    <source>
        <dbReference type="Pfam" id="PF23343"/>
    </source>
</evidence>
<accession>A0AAN5RGN5</accession>
<dbReference type="Proteomes" id="UP000856143">
    <property type="component" value="Unassembled WGS sequence"/>
</dbReference>
<name>A0AAN5RGN5_KLEOX</name>
<sequence length="192" mass="22619">MKRPYNANPNYKMDGLLLTDINTHMEAMFQRFAKLLPFRIDFSYKKNSASFGHACKHSMYNEVQILIKEFEKSLPIVGYYWVIEYTKRKGLHVHFVCYLNGQFQNCHYPVSRAMGNIWKQVTNHDGYHHLCVPKDIYEVKIGKVIRHFDTDEIDDLRYVISYLAKCEQKENGIIAGKSVIPVRSNRGRPRIR</sequence>
<dbReference type="InterPro" id="IPR056906">
    <property type="entry name" value="ORF2/G2P_dom"/>
</dbReference>
<protein>
    <submittedName>
        <fullName evidence="2">Inovirus Gp2 family protein</fullName>
    </submittedName>
</protein>
<reference evidence="2" key="1">
    <citation type="journal article" date="2018" name="Genome Biol.">
        <title>SKESA: strategic k-mer extension for scrupulous assemblies.</title>
        <authorList>
            <person name="Souvorov A."/>
            <person name="Agarwala R."/>
            <person name="Lipman D.J."/>
        </authorList>
    </citation>
    <scope>NUCLEOTIDE SEQUENCE</scope>
    <source>
        <strain evidence="2">R404</strain>
    </source>
</reference>
<dbReference type="EMBL" id="DACSEO010000131">
    <property type="protein sequence ID" value="HAT1684920.1"/>
    <property type="molecule type" value="Genomic_DNA"/>
</dbReference>
<reference evidence="2" key="2">
    <citation type="submission" date="2020-11" db="EMBL/GenBank/DDBJ databases">
        <authorList>
            <consortium name="NCBI Pathogen Detection Project"/>
        </authorList>
    </citation>
    <scope>NUCLEOTIDE SEQUENCE</scope>
    <source>
        <strain evidence="2">R404</strain>
    </source>
</reference>
<gene>
    <name evidence="2" type="ORF">I8Y21_005740</name>
</gene>
<evidence type="ECO:0000313" key="2">
    <source>
        <dbReference type="EMBL" id="HAT1684920.1"/>
    </source>
</evidence>
<dbReference type="Pfam" id="PF23343">
    <property type="entry name" value="REP_ORF2-G2P"/>
    <property type="match status" value="1"/>
</dbReference>
<dbReference type="AlphaFoldDB" id="A0AAN5RGN5"/>
<organism evidence="2 3">
    <name type="scientific">Klebsiella oxytoca</name>
    <dbReference type="NCBI Taxonomy" id="571"/>
    <lineage>
        <taxon>Bacteria</taxon>
        <taxon>Pseudomonadati</taxon>
        <taxon>Pseudomonadota</taxon>
        <taxon>Gammaproteobacteria</taxon>
        <taxon>Enterobacterales</taxon>
        <taxon>Enterobacteriaceae</taxon>
        <taxon>Klebsiella/Raoultella group</taxon>
        <taxon>Klebsiella</taxon>
    </lineage>
</organism>
<evidence type="ECO:0000313" key="3">
    <source>
        <dbReference type="Proteomes" id="UP000856143"/>
    </source>
</evidence>
<feature type="domain" description="Replication-associated protein ORF2/G2P" evidence="1">
    <location>
        <begin position="55"/>
        <end position="167"/>
    </location>
</feature>